<evidence type="ECO:0000313" key="4">
    <source>
        <dbReference type="Proteomes" id="UP001556367"/>
    </source>
</evidence>
<gene>
    <name evidence="3" type="ORF">HGRIS_010956</name>
</gene>
<dbReference type="SUPFAM" id="SSF49503">
    <property type="entry name" value="Cupredoxins"/>
    <property type="match status" value="2"/>
</dbReference>
<sequence>MSLALALTLSLIPFASAATFDVSVGAGGELAYNPQFVHAAVGDVINFVFHPKNHTVTQSSFDTPCVPLHGGQNSGFMPVAAETTALPNFQFSVTSPDPTWFYCQQTNHCGRGMVFAVNPPAEPNPHSFKAFQDRAIANNGTAAPSASSAASSTATDTYITPPTPEWQTATATITMPSSTWTTIYTSYAGAAAPTPALQPSDHKIIVGADGQLTYSPANISASVGDTVTFEFRSKNHTVTQSSFLNPCLSQAETSLGTQIGFDSGFQPVSAGATSFPTFQIKINDTVPIWGYCRQGDHCVKGMVFSINAVESGPNNSAAFQKLAQRNGTSSPSSAGSGTPTSSSGSSSPSNAAVSISPIRGIGSVLALTATVFMML</sequence>
<dbReference type="PANTHER" id="PTHR34883">
    <property type="entry name" value="SERINE-RICH PROTEIN, PUTATIVE-RELATED-RELATED"/>
    <property type="match status" value="1"/>
</dbReference>
<feature type="compositionally biased region" description="Low complexity" evidence="1">
    <location>
        <begin position="141"/>
        <end position="155"/>
    </location>
</feature>
<comment type="caution">
    <text evidence="3">The sequence shown here is derived from an EMBL/GenBank/DDBJ whole genome shotgun (WGS) entry which is preliminary data.</text>
</comment>
<dbReference type="PANTHER" id="PTHR34883:SF4">
    <property type="entry name" value="CUPREDOXIN"/>
    <property type="match status" value="1"/>
</dbReference>
<evidence type="ECO:0000313" key="3">
    <source>
        <dbReference type="EMBL" id="KAL0948374.1"/>
    </source>
</evidence>
<dbReference type="InterPro" id="IPR052953">
    <property type="entry name" value="Ser-rich/MCO-related"/>
</dbReference>
<dbReference type="Gene3D" id="2.60.40.420">
    <property type="entry name" value="Cupredoxins - blue copper proteins"/>
    <property type="match status" value="2"/>
</dbReference>
<feature type="chain" id="PRO_5045516498" description="Cupredoxin" evidence="2">
    <location>
        <begin position="18"/>
        <end position="375"/>
    </location>
</feature>
<dbReference type="InterPro" id="IPR008972">
    <property type="entry name" value="Cupredoxin"/>
</dbReference>
<proteinExistence type="predicted"/>
<reference evidence="4" key="1">
    <citation type="submission" date="2024-06" db="EMBL/GenBank/DDBJ databases">
        <title>Multi-omics analyses provide insights into the biosynthesis of the anticancer antibiotic pleurotin in Hohenbuehelia grisea.</title>
        <authorList>
            <person name="Weaver J.A."/>
            <person name="Alberti F."/>
        </authorList>
    </citation>
    <scope>NUCLEOTIDE SEQUENCE [LARGE SCALE GENOMIC DNA]</scope>
    <source>
        <strain evidence="4">T-177</strain>
    </source>
</reference>
<feature type="region of interest" description="Disordered" evidence="1">
    <location>
        <begin position="323"/>
        <end position="352"/>
    </location>
</feature>
<organism evidence="3 4">
    <name type="scientific">Hohenbuehelia grisea</name>
    <dbReference type="NCBI Taxonomy" id="104357"/>
    <lineage>
        <taxon>Eukaryota</taxon>
        <taxon>Fungi</taxon>
        <taxon>Dikarya</taxon>
        <taxon>Basidiomycota</taxon>
        <taxon>Agaricomycotina</taxon>
        <taxon>Agaricomycetes</taxon>
        <taxon>Agaricomycetidae</taxon>
        <taxon>Agaricales</taxon>
        <taxon>Pleurotineae</taxon>
        <taxon>Pleurotaceae</taxon>
        <taxon>Hohenbuehelia</taxon>
    </lineage>
</organism>
<feature type="signal peptide" evidence="2">
    <location>
        <begin position="1"/>
        <end position="17"/>
    </location>
</feature>
<evidence type="ECO:0000256" key="1">
    <source>
        <dbReference type="SAM" id="MobiDB-lite"/>
    </source>
</evidence>
<dbReference type="EMBL" id="JASNQZ010000014">
    <property type="protein sequence ID" value="KAL0948374.1"/>
    <property type="molecule type" value="Genomic_DNA"/>
</dbReference>
<evidence type="ECO:0000256" key="2">
    <source>
        <dbReference type="SAM" id="SignalP"/>
    </source>
</evidence>
<dbReference type="Proteomes" id="UP001556367">
    <property type="component" value="Unassembled WGS sequence"/>
</dbReference>
<name>A0ABR3IYH6_9AGAR</name>
<accession>A0ABR3IYH6</accession>
<feature type="region of interest" description="Disordered" evidence="1">
    <location>
        <begin position="140"/>
        <end position="163"/>
    </location>
</feature>
<dbReference type="CDD" id="cd00920">
    <property type="entry name" value="Cupredoxin"/>
    <property type="match status" value="2"/>
</dbReference>
<keyword evidence="2" id="KW-0732">Signal</keyword>
<keyword evidence="4" id="KW-1185">Reference proteome</keyword>
<evidence type="ECO:0008006" key="5">
    <source>
        <dbReference type="Google" id="ProtNLM"/>
    </source>
</evidence>
<feature type="compositionally biased region" description="Low complexity" evidence="1">
    <location>
        <begin position="327"/>
        <end position="352"/>
    </location>
</feature>
<protein>
    <recommendedName>
        <fullName evidence="5">Cupredoxin</fullName>
    </recommendedName>
</protein>